<evidence type="ECO:0000256" key="1">
    <source>
        <dbReference type="SAM" id="MobiDB-lite"/>
    </source>
</evidence>
<dbReference type="Proteomes" id="UP000631312">
    <property type="component" value="Unassembled WGS sequence"/>
</dbReference>
<comment type="caution">
    <text evidence="2">The sequence shown here is derived from an EMBL/GenBank/DDBJ whole genome shotgun (WGS) entry which is preliminary data.</text>
</comment>
<proteinExistence type="predicted"/>
<organism evidence="2 3">
    <name type="scientific">Actinoplanes lobatus</name>
    <dbReference type="NCBI Taxonomy" id="113568"/>
    <lineage>
        <taxon>Bacteria</taxon>
        <taxon>Bacillati</taxon>
        <taxon>Actinomycetota</taxon>
        <taxon>Actinomycetes</taxon>
        <taxon>Micromonosporales</taxon>
        <taxon>Micromonosporaceae</taxon>
        <taxon>Actinoplanes</taxon>
    </lineage>
</organism>
<protein>
    <submittedName>
        <fullName evidence="2">Uncharacterized protein</fullName>
    </submittedName>
</protein>
<sequence length="346" mass="37669">MPRGAVGGATAQLIAVLAGRGVTVSRYQIERWRATGDLPRPVRHGLGRGRGAHSEPPDEETVQRTIMLAATSRRGARRVGSHPIERLALGIPVADDEAGQAIDDCLAEVGRLFGIDRGSGDQAWQERHDRIRKARAIAPVRWEDLLEAVEGEPARTEPSAARIRSGFSGMVDVLAGDDDAVTDDVINWLAVGLRLPDETLDQIQDGVRAAELSGDASLIDSLKLLSLDHLRRVGRQTGLEQWRRALQVFLRVNLAQAFVALLGTLDIAGRPVDLGGALRVDAHVVNQLRTDPVWDLANPHMINLSSRRLPQTLTLGALGIIMAGQLELWETYLERLVTLTHPAPHS</sequence>
<feature type="compositionally biased region" description="Basic residues" evidence="1">
    <location>
        <begin position="41"/>
        <end position="51"/>
    </location>
</feature>
<keyword evidence="3" id="KW-1185">Reference proteome</keyword>
<reference evidence="2 3" key="1">
    <citation type="submission" date="2021-01" db="EMBL/GenBank/DDBJ databases">
        <title>Whole genome shotgun sequence of Actinoplanes lobatus NBRC 12513.</title>
        <authorList>
            <person name="Komaki H."/>
            <person name="Tamura T."/>
        </authorList>
    </citation>
    <scope>NUCLEOTIDE SEQUENCE [LARGE SCALE GENOMIC DNA]</scope>
    <source>
        <strain evidence="2 3">NBRC 12513</strain>
    </source>
</reference>
<accession>A0ABQ4ATH8</accession>
<dbReference type="EMBL" id="BOMP01000124">
    <property type="protein sequence ID" value="GIE44327.1"/>
    <property type="molecule type" value="Genomic_DNA"/>
</dbReference>
<feature type="region of interest" description="Disordered" evidence="1">
    <location>
        <begin position="40"/>
        <end position="60"/>
    </location>
</feature>
<evidence type="ECO:0000313" key="3">
    <source>
        <dbReference type="Proteomes" id="UP000631312"/>
    </source>
</evidence>
<name>A0ABQ4ATH8_9ACTN</name>
<gene>
    <name evidence="2" type="ORF">Alo02nite_72250</name>
</gene>
<evidence type="ECO:0000313" key="2">
    <source>
        <dbReference type="EMBL" id="GIE44327.1"/>
    </source>
</evidence>